<proteinExistence type="predicted"/>
<dbReference type="EMBL" id="CAJVPW010001377">
    <property type="protein sequence ID" value="CAG8482478.1"/>
    <property type="molecule type" value="Genomic_DNA"/>
</dbReference>
<sequence length="190" mass="21518">IINRVRKIYTNSDDIKVLAITGITPTLSIEKGKALKLANVYTLQDISSNKGYHLGSMHEQELEETLHHSLKSISELNICNESLQARYLKQTKQLKIENTNLTFENICKDISLLKSKAENITKSKKIKSLESIIKILKTNKDNMLDISIKPDIALIIFENVNLCLAQLENYASSLIESNFQMRPGLKALLF</sequence>
<gene>
    <name evidence="1" type="ORF">SPELUC_LOCUS2186</name>
</gene>
<dbReference type="Proteomes" id="UP000789366">
    <property type="component" value="Unassembled WGS sequence"/>
</dbReference>
<feature type="non-terminal residue" evidence="1">
    <location>
        <position position="1"/>
    </location>
</feature>
<evidence type="ECO:0000313" key="1">
    <source>
        <dbReference type="EMBL" id="CAG8482478.1"/>
    </source>
</evidence>
<name>A0ACA9KMJ6_9GLOM</name>
<protein>
    <submittedName>
        <fullName evidence="1">8461_t:CDS:1</fullName>
    </submittedName>
</protein>
<keyword evidence="2" id="KW-1185">Reference proteome</keyword>
<reference evidence="1" key="1">
    <citation type="submission" date="2021-06" db="EMBL/GenBank/DDBJ databases">
        <authorList>
            <person name="Kallberg Y."/>
            <person name="Tangrot J."/>
            <person name="Rosling A."/>
        </authorList>
    </citation>
    <scope>NUCLEOTIDE SEQUENCE</scope>
    <source>
        <strain evidence="1">28 12/20/2015</strain>
    </source>
</reference>
<evidence type="ECO:0000313" key="2">
    <source>
        <dbReference type="Proteomes" id="UP000789366"/>
    </source>
</evidence>
<comment type="caution">
    <text evidence="1">The sequence shown here is derived from an EMBL/GenBank/DDBJ whole genome shotgun (WGS) entry which is preliminary data.</text>
</comment>
<accession>A0ACA9KMJ6</accession>
<organism evidence="1 2">
    <name type="scientific">Cetraspora pellucida</name>
    <dbReference type="NCBI Taxonomy" id="1433469"/>
    <lineage>
        <taxon>Eukaryota</taxon>
        <taxon>Fungi</taxon>
        <taxon>Fungi incertae sedis</taxon>
        <taxon>Mucoromycota</taxon>
        <taxon>Glomeromycotina</taxon>
        <taxon>Glomeromycetes</taxon>
        <taxon>Diversisporales</taxon>
        <taxon>Gigasporaceae</taxon>
        <taxon>Cetraspora</taxon>
    </lineage>
</organism>